<proteinExistence type="predicted"/>
<protein>
    <submittedName>
        <fullName evidence="1">Uncharacterized protein</fullName>
    </submittedName>
</protein>
<sequence>MREIGTAHRIVFSSVITTIASPAGIDYDTNVRYSPLHGREYFSHAPKCAIQLPITENNSNSSHVVYISHVRAERFPA</sequence>
<gene>
    <name evidence="1" type="ORF">BN9_055850</name>
</gene>
<dbReference type="EMBL" id="CAIX01000079">
    <property type="protein sequence ID" value="CCI44761.1"/>
    <property type="molecule type" value="Genomic_DNA"/>
</dbReference>
<organism evidence="1 2">
    <name type="scientific">Albugo candida</name>
    <dbReference type="NCBI Taxonomy" id="65357"/>
    <lineage>
        <taxon>Eukaryota</taxon>
        <taxon>Sar</taxon>
        <taxon>Stramenopiles</taxon>
        <taxon>Oomycota</taxon>
        <taxon>Peronosporomycetes</taxon>
        <taxon>Albuginales</taxon>
        <taxon>Albuginaceae</taxon>
        <taxon>Albugo</taxon>
    </lineage>
</organism>
<evidence type="ECO:0000313" key="1">
    <source>
        <dbReference type="EMBL" id="CCI44761.1"/>
    </source>
</evidence>
<name>A0A024GEJ6_9STRA</name>
<dbReference type="Proteomes" id="UP000053237">
    <property type="component" value="Unassembled WGS sequence"/>
</dbReference>
<accession>A0A024GEJ6</accession>
<dbReference type="AlphaFoldDB" id="A0A024GEJ6"/>
<evidence type="ECO:0000313" key="2">
    <source>
        <dbReference type="Proteomes" id="UP000053237"/>
    </source>
</evidence>
<comment type="caution">
    <text evidence="1">The sequence shown here is derived from an EMBL/GenBank/DDBJ whole genome shotgun (WGS) entry which is preliminary data.</text>
</comment>
<dbReference type="InParanoid" id="A0A024GEJ6"/>
<reference evidence="1 2" key="1">
    <citation type="submission" date="2012-05" db="EMBL/GenBank/DDBJ databases">
        <title>Recombination and specialization in a pathogen metapopulation.</title>
        <authorList>
            <person name="Gardiner A."/>
            <person name="Kemen E."/>
            <person name="Schultz-Larsen T."/>
            <person name="MacLean D."/>
            <person name="Van Oosterhout C."/>
            <person name="Jones J.D.G."/>
        </authorList>
    </citation>
    <scope>NUCLEOTIDE SEQUENCE [LARGE SCALE GENOMIC DNA]</scope>
    <source>
        <strain evidence="1 2">Ac Nc2</strain>
    </source>
</reference>
<keyword evidence="2" id="KW-1185">Reference proteome</keyword>